<protein>
    <recommendedName>
        <fullName evidence="5">15-hydroxyprostaglandin dehydrogenase [NAD(+)]</fullName>
    </recommendedName>
</protein>
<sequence>MSSPVAIVTGGGSGIGLAITDHLVSIRGFRVAILDVDETRGEAAAVRLAGGDTDRCCFHHIDVTKYEKQANAFKQVFKWGGGRLDLFFANAGIADTDSIYQSLAPVDAETGLPPPLNLTILDVDLAAVIQGIHLARHFFTQNPKPGGKIAITASCLGVYASHSVPLYSSAKHALVGLVRSSAPVFAGMNITINALLPVLVETNIWPEHAKHLVDDTQLTPTSTVCKAFDQFLDSEMTGQTVELALDQLIFRQQQDYTNDNARWMCEFHELFETAAAPLLPKPPGYNFVRSK</sequence>
<comment type="caution">
    <text evidence="3">The sequence shown here is derived from an EMBL/GenBank/DDBJ whole genome shotgun (WGS) entry which is preliminary data.</text>
</comment>
<dbReference type="InterPro" id="IPR002347">
    <property type="entry name" value="SDR_fam"/>
</dbReference>
<evidence type="ECO:0000256" key="2">
    <source>
        <dbReference type="ARBA" id="ARBA00023002"/>
    </source>
</evidence>
<dbReference type="SUPFAM" id="SSF51735">
    <property type="entry name" value="NAD(P)-binding Rossmann-fold domains"/>
    <property type="match status" value="1"/>
</dbReference>
<organism evidence="3 4">
    <name type="scientific">Hortaea werneckii EXF-2000</name>
    <dbReference type="NCBI Taxonomy" id="1157616"/>
    <lineage>
        <taxon>Eukaryota</taxon>
        <taxon>Fungi</taxon>
        <taxon>Dikarya</taxon>
        <taxon>Ascomycota</taxon>
        <taxon>Pezizomycotina</taxon>
        <taxon>Dothideomycetes</taxon>
        <taxon>Dothideomycetidae</taxon>
        <taxon>Mycosphaerellales</taxon>
        <taxon>Teratosphaeriaceae</taxon>
        <taxon>Hortaea</taxon>
    </lineage>
</organism>
<dbReference type="STRING" id="1157616.A0A1Z5SUH7"/>
<dbReference type="AlphaFoldDB" id="A0A1Z5SUH7"/>
<dbReference type="Pfam" id="PF00106">
    <property type="entry name" value="adh_short"/>
    <property type="match status" value="1"/>
</dbReference>
<dbReference type="PRINTS" id="PR00081">
    <property type="entry name" value="GDHRDH"/>
</dbReference>
<gene>
    <name evidence="3" type="ORF">BTJ68_12279</name>
</gene>
<accession>A0A1Z5SUH7</accession>
<keyword evidence="4" id="KW-1185">Reference proteome</keyword>
<reference evidence="3 4" key="1">
    <citation type="submission" date="2017-01" db="EMBL/GenBank/DDBJ databases">
        <title>The recent genome duplication of the halophilic yeast Hortaea werneckii: insights from long-read sequencing.</title>
        <authorList>
            <person name="Sinha S."/>
            <person name="Flibotte S."/>
            <person name="Neira M."/>
            <person name="Lenassi M."/>
            <person name="Gostincar C."/>
            <person name="Stajich J.E."/>
            <person name="Nislow C.E."/>
        </authorList>
    </citation>
    <scope>NUCLEOTIDE SEQUENCE [LARGE SCALE GENOMIC DNA]</scope>
    <source>
        <strain evidence="3 4">EXF-2000</strain>
    </source>
</reference>
<dbReference type="Proteomes" id="UP000194280">
    <property type="component" value="Unassembled WGS sequence"/>
</dbReference>
<evidence type="ECO:0000313" key="3">
    <source>
        <dbReference type="EMBL" id="OTA24418.1"/>
    </source>
</evidence>
<comment type="similarity">
    <text evidence="1">Belongs to the short-chain dehydrogenases/reductases (SDR) family.</text>
</comment>
<evidence type="ECO:0000313" key="4">
    <source>
        <dbReference type="Proteomes" id="UP000194280"/>
    </source>
</evidence>
<dbReference type="PANTHER" id="PTHR44229:SF4">
    <property type="entry name" value="15-HYDROXYPROSTAGLANDIN DEHYDROGENASE [NAD(+)]"/>
    <property type="match status" value="1"/>
</dbReference>
<dbReference type="PANTHER" id="PTHR44229">
    <property type="entry name" value="15-HYDROXYPROSTAGLANDIN DEHYDROGENASE [NAD(+)]"/>
    <property type="match status" value="1"/>
</dbReference>
<keyword evidence="2" id="KW-0560">Oxidoreductase</keyword>
<dbReference type="Gene3D" id="3.40.50.720">
    <property type="entry name" value="NAD(P)-binding Rossmann-like Domain"/>
    <property type="match status" value="1"/>
</dbReference>
<dbReference type="InterPro" id="IPR036291">
    <property type="entry name" value="NAD(P)-bd_dom_sf"/>
</dbReference>
<name>A0A1Z5SUH7_HORWE</name>
<dbReference type="VEuPathDB" id="FungiDB:BTJ68_12279"/>
<dbReference type="EMBL" id="MUNK01000245">
    <property type="protein sequence ID" value="OTA24418.1"/>
    <property type="molecule type" value="Genomic_DNA"/>
</dbReference>
<dbReference type="OrthoDB" id="5371740at2759"/>
<proteinExistence type="inferred from homology"/>
<dbReference type="GO" id="GO:0005737">
    <property type="term" value="C:cytoplasm"/>
    <property type="evidence" value="ECO:0007669"/>
    <property type="project" value="TreeGrafter"/>
</dbReference>
<evidence type="ECO:0000256" key="1">
    <source>
        <dbReference type="ARBA" id="ARBA00006484"/>
    </source>
</evidence>
<evidence type="ECO:0008006" key="5">
    <source>
        <dbReference type="Google" id="ProtNLM"/>
    </source>
</evidence>
<dbReference type="GO" id="GO:0016616">
    <property type="term" value="F:oxidoreductase activity, acting on the CH-OH group of donors, NAD or NADP as acceptor"/>
    <property type="evidence" value="ECO:0007669"/>
    <property type="project" value="TreeGrafter"/>
</dbReference>
<dbReference type="InParanoid" id="A0A1Z5SUH7"/>